<evidence type="ECO:0000259" key="3">
    <source>
        <dbReference type="Pfam" id="PF12469"/>
    </source>
</evidence>
<sequence>MSHLYHPYWQAKIWALLHDPALKPLSDRYGFAREGQWQLLRCMQGCKSPKDNKKVLGDCVLQGNWLNHVGLCDLVASASDRSTIGRLDPQYSAVTYQQQTGLQIRHLLSGEPQNLKVNNNWQENLITKRKKLEAKEAEFLDKISQWEDPKKVFWALWRCYAEVLEKEEALIHLLPAETRLPDGSLWSHVSMTSALAGGLAGYYKQAENYPIKNQKFNDYSRPYLVNFTFSPVQELIKASRKMRDFWAGSWILHYLSAKVSYAIANEYGPDTLLYPCLYQQPLIDNWLLEEYSDFKEWIEPHKPDQLLTAGFPNVIIMILPNNHKSQQDLKDNPIYAATQLAKRTLKEEWKKLGDQSLEFLQDSKQWQNINPNTWDKWLKCQWQTYYTAFPIGDPESDLTCSLRVGKNETEEQKKDAFEAWCHQQNQLTNPKESLFETNEEKFLKAIFKLTDIETEKEPPKTKYSKQPNLNVGSWWAYVFDQLRTSLNAVKNARTWELPTAFTVRSSLSGIGSAVHPIVNEEKPDRISEKEINEFWSEKFGLFDGTEKLNATEIVKRVLHKLLPEILNYEEQEISLYYPDLTAGVAGYLKNALLNNQQSEIDYYKRSCHKIYKEIQPLLDNDNLSQSWGIPWINNNKELKLSNTIHHPRLLNAGWLLEDVEISHDSNIEYREKLEELSTKRTTIQQVINKYYPSNNPTNWYILVAGDGDSMRDWLRGSKLKNYGEYLPDELREKIINDSNDEIPKEYKEPLQNFLEVRKRMGPSTHSALSRALLDFSNQLVPYLTEQRYAGRLIYSGGDDVLAYTNLWEWDNWLWDIRQCFKGQEDPYNEFKNEGDYWQWNKPNKPKNIAQRPLFTMGKCATISFGIVIAHHSIPLAIALESLWEAEEEAKEHYTQKDNKDTYKDAVQVRVLYGNGNTLKSTSKFDIFNQWKQLLKLDLEPSLFEQAATIWEQHPIPDKSAIEPWTKAFCSRRDIGEELQQDYQKILTSFIQGLWITTPQNNLDKEVKNWLKLAAFVKRNRKISLNQE</sequence>
<dbReference type="RefSeq" id="WP_009546841.1">
    <property type="nucleotide sequence ID" value="NC_010546.1"/>
</dbReference>
<dbReference type="eggNOG" id="COG1353">
    <property type="taxonomic scope" value="Bacteria"/>
</dbReference>
<dbReference type="HOGENOM" id="CLU_011213_0_0_3"/>
<feature type="domain" description="CRISPR-associated protein Cmr2 N-terminal" evidence="3">
    <location>
        <begin position="224"/>
        <end position="352"/>
    </location>
</feature>
<evidence type="ECO:0000313" key="5">
    <source>
        <dbReference type="EMBL" id="ACB49702.1"/>
    </source>
</evidence>
<evidence type="ECO:0000256" key="1">
    <source>
        <dbReference type="ARBA" id="ARBA00022741"/>
    </source>
</evidence>
<gene>
    <name evidence="5" type="ordered locus">cce_0351</name>
</gene>
<dbReference type="STRING" id="43989.cce_0351"/>
<evidence type="ECO:0000313" key="6">
    <source>
        <dbReference type="Proteomes" id="UP000001203"/>
    </source>
</evidence>
<dbReference type="GO" id="GO:0000166">
    <property type="term" value="F:nucleotide binding"/>
    <property type="evidence" value="ECO:0007669"/>
    <property type="project" value="UniProtKB-KW"/>
</dbReference>
<feature type="domain" description="Cas10/Cmr2 second palm" evidence="4">
    <location>
        <begin position="705"/>
        <end position="897"/>
    </location>
</feature>
<dbReference type="NCBIfam" id="TIGR02577">
    <property type="entry name" value="cas_TM1794_Cmr2"/>
    <property type="match status" value="1"/>
</dbReference>
<dbReference type="InterPro" id="IPR043128">
    <property type="entry name" value="Rev_trsase/Diguanyl_cyclase"/>
</dbReference>
<organism evidence="5 6">
    <name type="scientific">Crocosphaera subtropica (strain ATCC 51142 / BH68)</name>
    <name type="common">Cyanothece sp. (strain ATCC 51142)</name>
    <dbReference type="NCBI Taxonomy" id="43989"/>
    <lineage>
        <taxon>Bacteria</taxon>
        <taxon>Bacillati</taxon>
        <taxon>Cyanobacteriota</taxon>
        <taxon>Cyanophyceae</taxon>
        <taxon>Oscillatoriophycideae</taxon>
        <taxon>Chroococcales</taxon>
        <taxon>Aphanothecaceae</taxon>
        <taxon>Crocosphaera</taxon>
        <taxon>Crocosphaera subtropica</taxon>
    </lineage>
</organism>
<dbReference type="AlphaFoldDB" id="B1X161"/>
<dbReference type="Proteomes" id="UP000001203">
    <property type="component" value="Chromosome circular"/>
</dbReference>
<dbReference type="GO" id="GO:0051607">
    <property type="term" value="P:defense response to virus"/>
    <property type="evidence" value="ECO:0007669"/>
    <property type="project" value="UniProtKB-KW"/>
</dbReference>
<reference evidence="5 6" key="1">
    <citation type="journal article" date="2008" name="Proc. Natl. Acad. Sci. U.S.A.">
        <title>The genome of Cyanothece 51142, a unicellular diazotrophic cyanobacterium important in the marine nitrogen cycle.</title>
        <authorList>
            <person name="Welsh E.A."/>
            <person name="Liberton M."/>
            <person name="Stoeckel J."/>
            <person name="Loh T."/>
            <person name="Elvitigala T."/>
            <person name="Wang C."/>
            <person name="Wollam A."/>
            <person name="Fulton R.S."/>
            <person name="Clifton S.W."/>
            <person name="Jacobs J.M."/>
            <person name="Aurora R."/>
            <person name="Ghosh B.K."/>
            <person name="Sherman L.A."/>
            <person name="Smith R.D."/>
            <person name="Wilson R.K."/>
            <person name="Pakrasi H.B."/>
        </authorList>
    </citation>
    <scope>NUCLEOTIDE SEQUENCE [LARGE SCALE GENOMIC DNA]</scope>
    <source>
        <strain evidence="6">ATCC 51142 / BH68</strain>
    </source>
</reference>
<proteinExistence type="predicted"/>
<dbReference type="OrthoDB" id="9758700at2"/>
<dbReference type="InterPro" id="IPR038242">
    <property type="entry name" value="Cmr2_N"/>
</dbReference>
<keyword evidence="6" id="KW-1185">Reference proteome</keyword>
<accession>B1X161</accession>
<dbReference type="KEGG" id="cyt:cce_0351"/>
<dbReference type="Gene3D" id="3.30.70.270">
    <property type="match status" value="1"/>
</dbReference>
<dbReference type="InterPro" id="IPR013407">
    <property type="entry name" value="CRISPR-assoc_prot_Cmr2"/>
</dbReference>
<dbReference type="Gene3D" id="3.30.70.2220">
    <property type="entry name" value="CRISPR-Cas system, Cmr2 subunit, D1 domain, cysteine cluster"/>
    <property type="match status" value="1"/>
</dbReference>
<keyword evidence="2" id="KW-0051">Antiviral defense</keyword>
<dbReference type="Pfam" id="PF22335">
    <property type="entry name" value="Cas10-Cmr2_palm2"/>
    <property type="match status" value="1"/>
</dbReference>
<keyword evidence="1" id="KW-0547">Nucleotide-binding</keyword>
<evidence type="ECO:0000256" key="2">
    <source>
        <dbReference type="ARBA" id="ARBA00023118"/>
    </source>
</evidence>
<evidence type="ECO:0000259" key="4">
    <source>
        <dbReference type="Pfam" id="PF22335"/>
    </source>
</evidence>
<dbReference type="EMBL" id="CP000806">
    <property type="protein sequence ID" value="ACB49702.1"/>
    <property type="molecule type" value="Genomic_DNA"/>
</dbReference>
<dbReference type="Pfam" id="PF12469">
    <property type="entry name" value="Cmr2_N"/>
    <property type="match status" value="1"/>
</dbReference>
<dbReference type="InterPro" id="IPR054767">
    <property type="entry name" value="Cas10-Cmr2_palm2"/>
</dbReference>
<protein>
    <submittedName>
        <fullName evidence="5">Uncharacterized protein</fullName>
    </submittedName>
</protein>
<name>B1X161_CROS5</name>
<dbReference type="InterPro" id="IPR024615">
    <property type="entry name" value="CRISPR-assoc_Cmr2_N"/>
</dbReference>